<dbReference type="EMBL" id="JTHE02000002">
    <property type="protein sequence ID" value="NEV65865.1"/>
    <property type="molecule type" value="Genomic_DNA"/>
</dbReference>
<dbReference type="SUPFAM" id="SSF46689">
    <property type="entry name" value="Homeodomain-like"/>
    <property type="match status" value="1"/>
</dbReference>
<reference evidence="2" key="1">
    <citation type="submission" date="2014-11" db="EMBL/GenBank/DDBJ databases">
        <authorList>
            <person name="Malar M.C."/>
            <person name="Sen D."/>
            <person name="Tripathy S."/>
        </authorList>
    </citation>
    <scope>NUCLEOTIDE SEQUENCE</scope>
    <source>
        <strain evidence="2">BDU141951</strain>
    </source>
</reference>
<dbReference type="InterPro" id="IPR009057">
    <property type="entry name" value="Homeodomain-like_sf"/>
</dbReference>
<dbReference type="Pfam" id="PF13565">
    <property type="entry name" value="HTH_32"/>
    <property type="match status" value="1"/>
</dbReference>
<evidence type="ECO:0000313" key="2">
    <source>
        <dbReference type="EMBL" id="NEV65865.1"/>
    </source>
</evidence>
<feature type="region of interest" description="Disordered" evidence="1">
    <location>
        <begin position="162"/>
        <end position="192"/>
    </location>
</feature>
<name>A0A0C1YDX8_9CYAN</name>
<comment type="caution">
    <text evidence="2">The sequence shown here is derived from an EMBL/GenBank/DDBJ whole genome shotgun (WGS) entry which is preliminary data.</text>
</comment>
<evidence type="ECO:0000256" key="1">
    <source>
        <dbReference type="SAM" id="MobiDB-lite"/>
    </source>
</evidence>
<dbReference type="AlphaFoldDB" id="A0A0C1YDX8"/>
<protein>
    <submittedName>
        <fullName evidence="2">Helix-turn-helix domain-containing protein</fullName>
    </submittedName>
</protein>
<proteinExistence type="predicted"/>
<evidence type="ECO:0000313" key="3">
    <source>
        <dbReference type="EMBL" id="NEV68969.1"/>
    </source>
</evidence>
<reference evidence="2" key="2">
    <citation type="journal article" date="2015" name="Genome Announc.">
        <title>Draft Genome Sequence of Filamentous Marine Cyanobacterium Lyngbya confervoides Strain BDU141951.</title>
        <authorList>
            <person name="Chandrababunaidu M.M."/>
            <person name="Sen D."/>
            <person name="Tripathy S."/>
        </authorList>
    </citation>
    <scope>NUCLEOTIDE SEQUENCE</scope>
    <source>
        <strain evidence="2">BDU141951</strain>
    </source>
</reference>
<reference evidence="2" key="3">
    <citation type="submission" date="2020-02" db="EMBL/GenBank/DDBJ databases">
        <authorList>
            <person name="Sarangi A.N."/>
            <person name="Ghosh S."/>
            <person name="Mukherjee M."/>
            <person name="Tripathy S."/>
        </authorList>
    </citation>
    <scope>NUCLEOTIDE SEQUENCE</scope>
    <source>
        <strain evidence="2">BDU141951</strain>
    </source>
</reference>
<accession>A0A0C1YDX8</accession>
<organism evidence="2">
    <name type="scientific">Lyngbya confervoides BDU141951</name>
    <dbReference type="NCBI Taxonomy" id="1574623"/>
    <lineage>
        <taxon>Bacteria</taxon>
        <taxon>Bacillati</taxon>
        <taxon>Cyanobacteriota</taxon>
        <taxon>Cyanophyceae</taxon>
        <taxon>Oscillatoriophycideae</taxon>
        <taxon>Oscillatoriales</taxon>
        <taxon>Microcoleaceae</taxon>
        <taxon>Lyngbya</taxon>
    </lineage>
</organism>
<dbReference type="EMBL" id="JTHE02000003">
    <property type="protein sequence ID" value="NEV68969.1"/>
    <property type="molecule type" value="Genomic_DNA"/>
</dbReference>
<sequence length="192" mass="21481">MPGRALPALIVSETERHELEQLVKRPSTPQQLALRGKIILRASEGESQGQIARELAIGEQMSRCWRRRWQALQASELPVAERLADAPRAGAPATFTLEQITQLYALACAPPEQYGRPLSHWTPRELADELVKQGIVESISGRHVGRLLAEAELKPHQSRYWLHPPRTQTLPGKLKTSARSTNRPPSALDVER</sequence>
<gene>
    <name evidence="2" type="ORF">QQ91_001900</name>
    <name evidence="3" type="ORF">QQ91_017870</name>
</gene>